<evidence type="ECO:0000313" key="12">
    <source>
        <dbReference type="Proteomes" id="UP000324629"/>
    </source>
</evidence>
<dbReference type="InterPro" id="IPR016024">
    <property type="entry name" value="ARM-type_fold"/>
</dbReference>
<dbReference type="GO" id="GO:0051301">
    <property type="term" value="P:cell division"/>
    <property type="evidence" value="ECO:0007669"/>
    <property type="project" value="UniProtKB-KW"/>
</dbReference>
<dbReference type="GO" id="GO:0007076">
    <property type="term" value="P:mitotic chromosome condensation"/>
    <property type="evidence" value="ECO:0007669"/>
    <property type="project" value="InterPro"/>
</dbReference>
<feature type="coiled-coil region" evidence="8">
    <location>
        <begin position="555"/>
        <end position="601"/>
    </location>
</feature>
<evidence type="ECO:0000256" key="6">
    <source>
        <dbReference type="ARBA" id="ARBA00023067"/>
    </source>
</evidence>
<keyword evidence="3" id="KW-0158">Chromosome</keyword>
<feature type="region of interest" description="Disordered" evidence="9">
    <location>
        <begin position="778"/>
        <end position="800"/>
    </location>
</feature>
<keyword evidence="12" id="KW-1185">Reference proteome</keyword>
<feature type="compositionally biased region" description="Acidic residues" evidence="9">
    <location>
        <begin position="782"/>
        <end position="800"/>
    </location>
</feature>
<accession>A0A5J4NV50</accession>
<feature type="compositionally biased region" description="Polar residues" evidence="9">
    <location>
        <begin position="1322"/>
        <end position="1347"/>
    </location>
</feature>
<dbReference type="InterPro" id="IPR011989">
    <property type="entry name" value="ARM-like"/>
</dbReference>
<evidence type="ECO:0000256" key="1">
    <source>
        <dbReference type="ARBA" id="ARBA00004286"/>
    </source>
</evidence>
<organism evidence="11 12">
    <name type="scientific">Paragonimus westermani</name>
    <dbReference type="NCBI Taxonomy" id="34504"/>
    <lineage>
        <taxon>Eukaryota</taxon>
        <taxon>Metazoa</taxon>
        <taxon>Spiralia</taxon>
        <taxon>Lophotrochozoa</taxon>
        <taxon>Platyhelminthes</taxon>
        <taxon>Trematoda</taxon>
        <taxon>Digenea</taxon>
        <taxon>Plagiorchiida</taxon>
        <taxon>Troglotremata</taxon>
        <taxon>Troglotrematidae</taxon>
        <taxon>Paragonimus</taxon>
    </lineage>
</organism>
<proteinExistence type="inferred from homology"/>
<keyword evidence="5" id="KW-0498">Mitosis</keyword>
<evidence type="ECO:0000256" key="8">
    <source>
        <dbReference type="SAM" id="Coils"/>
    </source>
</evidence>
<keyword evidence="4" id="KW-0132">Cell division</keyword>
<dbReference type="SUPFAM" id="SSF48371">
    <property type="entry name" value="ARM repeat"/>
    <property type="match status" value="1"/>
</dbReference>
<feature type="compositionally biased region" description="Polar residues" evidence="9">
    <location>
        <begin position="608"/>
        <end position="623"/>
    </location>
</feature>
<comment type="subcellular location">
    <subcellularLocation>
        <location evidence="1">Chromosome</location>
    </subcellularLocation>
</comment>
<comment type="similarity">
    <text evidence="2">Belongs to the CND3 (condensin subunit 3) family.</text>
</comment>
<dbReference type="GO" id="GO:0000796">
    <property type="term" value="C:condensin complex"/>
    <property type="evidence" value="ECO:0007669"/>
    <property type="project" value="InterPro"/>
</dbReference>
<feature type="region of interest" description="Disordered" evidence="9">
    <location>
        <begin position="1223"/>
        <end position="1391"/>
    </location>
</feature>
<dbReference type="PROSITE" id="PS50151">
    <property type="entry name" value="UVR"/>
    <property type="match status" value="1"/>
</dbReference>
<evidence type="ECO:0000256" key="5">
    <source>
        <dbReference type="ARBA" id="ARBA00022776"/>
    </source>
</evidence>
<name>A0A5J4NV50_9TREM</name>
<feature type="compositionally biased region" description="Acidic residues" evidence="9">
    <location>
        <begin position="998"/>
        <end position="1015"/>
    </location>
</feature>
<dbReference type="Pfam" id="PF12719">
    <property type="entry name" value="Cnd3"/>
    <property type="match status" value="1"/>
</dbReference>
<feature type="region of interest" description="Disordered" evidence="9">
    <location>
        <begin position="1138"/>
        <end position="1157"/>
    </location>
</feature>
<feature type="compositionally biased region" description="Basic and acidic residues" evidence="9">
    <location>
        <begin position="1306"/>
        <end position="1315"/>
    </location>
</feature>
<feature type="compositionally biased region" description="Acidic residues" evidence="9">
    <location>
        <begin position="1277"/>
        <end position="1287"/>
    </location>
</feature>
<protein>
    <submittedName>
        <fullName evidence="11">Condensin complex subunit 3</fullName>
    </submittedName>
</protein>
<feature type="compositionally biased region" description="Acidic residues" evidence="9">
    <location>
        <begin position="1229"/>
        <end position="1238"/>
    </location>
</feature>
<feature type="region of interest" description="Disordered" evidence="9">
    <location>
        <begin position="608"/>
        <end position="655"/>
    </location>
</feature>
<dbReference type="PANTHER" id="PTHR14418:SF5">
    <property type="entry name" value="CONDENSIN COMPLEX SUBUNIT 3"/>
    <property type="match status" value="1"/>
</dbReference>
<dbReference type="PANTHER" id="PTHR14418">
    <property type="entry name" value="CONDENSIN COMPLEX SUBUNIT 3-RELATED"/>
    <property type="match status" value="1"/>
</dbReference>
<feature type="domain" description="UVR" evidence="10">
    <location>
        <begin position="559"/>
        <end position="594"/>
    </location>
</feature>
<evidence type="ECO:0000256" key="4">
    <source>
        <dbReference type="ARBA" id="ARBA00022618"/>
    </source>
</evidence>
<dbReference type="GO" id="GO:0000793">
    <property type="term" value="C:condensed chromosome"/>
    <property type="evidence" value="ECO:0007669"/>
    <property type="project" value="TreeGrafter"/>
</dbReference>
<dbReference type="Proteomes" id="UP000324629">
    <property type="component" value="Unassembled WGS sequence"/>
</dbReference>
<feature type="compositionally biased region" description="Low complexity" evidence="9">
    <location>
        <begin position="1370"/>
        <end position="1380"/>
    </location>
</feature>
<feature type="compositionally biased region" description="Low complexity" evidence="9">
    <location>
        <begin position="1352"/>
        <end position="1362"/>
    </location>
</feature>
<keyword evidence="6" id="KW-0226">DNA condensation</keyword>
<evidence type="ECO:0000256" key="2">
    <source>
        <dbReference type="ARBA" id="ARBA00006533"/>
    </source>
</evidence>
<keyword evidence="7" id="KW-0131">Cell cycle</keyword>
<dbReference type="InterPro" id="IPR025977">
    <property type="entry name" value="Cnd3_C"/>
</dbReference>
<dbReference type="EMBL" id="QNGE01000723">
    <property type="protein sequence ID" value="KAA3679486.1"/>
    <property type="molecule type" value="Genomic_DNA"/>
</dbReference>
<evidence type="ECO:0000256" key="9">
    <source>
        <dbReference type="SAM" id="MobiDB-lite"/>
    </source>
</evidence>
<comment type="caution">
    <text evidence="11">The sequence shown here is derived from an EMBL/GenBank/DDBJ whole genome shotgun (WGS) entry which is preliminary data.</text>
</comment>
<feature type="compositionally biased region" description="Basic and acidic residues" evidence="9">
    <location>
        <begin position="639"/>
        <end position="655"/>
    </location>
</feature>
<dbReference type="InterPro" id="IPR001943">
    <property type="entry name" value="UVR_dom"/>
</dbReference>
<dbReference type="Gene3D" id="1.25.10.10">
    <property type="entry name" value="Leucine-rich Repeat Variant"/>
    <property type="match status" value="1"/>
</dbReference>
<dbReference type="InterPro" id="IPR027165">
    <property type="entry name" value="CND3"/>
</dbReference>
<feature type="compositionally biased region" description="Basic residues" evidence="9">
    <location>
        <begin position="1260"/>
        <end position="1269"/>
    </location>
</feature>
<evidence type="ECO:0000256" key="3">
    <source>
        <dbReference type="ARBA" id="ARBA00022454"/>
    </source>
</evidence>
<feature type="region of interest" description="Disordered" evidence="9">
    <location>
        <begin position="987"/>
        <end position="1017"/>
    </location>
</feature>
<dbReference type="GO" id="GO:0005737">
    <property type="term" value="C:cytoplasm"/>
    <property type="evidence" value="ECO:0007669"/>
    <property type="project" value="TreeGrafter"/>
</dbReference>
<evidence type="ECO:0000313" key="11">
    <source>
        <dbReference type="EMBL" id="KAA3679486.1"/>
    </source>
</evidence>
<keyword evidence="8" id="KW-0175">Coiled coil</keyword>
<reference evidence="11 12" key="1">
    <citation type="journal article" date="2019" name="Gigascience">
        <title>Whole-genome sequence of the oriental lung fluke Paragonimus westermani.</title>
        <authorList>
            <person name="Oey H."/>
            <person name="Zakrzewski M."/>
            <person name="Narain K."/>
            <person name="Devi K.R."/>
            <person name="Agatsuma T."/>
            <person name="Nawaratna S."/>
            <person name="Gobert G.N."/>
            <person name="Jones M.K."/>
            <person name="Ragan M.A."/>
            <person name="McManus D.P."/>
            <person name="Krause L."/>
        </authorList>
    </citation>
    <scope>NUCLEOTIDE SEQUENCE [LARGE SCALE GENOMIC DNA]</scope>
    <source>
        <strain evidence="11 12">IND2009</strain>
    </source>
</reference>
<evidence type="ECO:0000256" key="7">
    <source>
        <dbReference type="ARBA" id="ARBA00023306"/>
    </source>
</evidence>
<sequence length="1391" mass="154773">MASETEPLAMLEVFQECQLNSLSHVRLCVRLKNIFLKSRFSHFCDEFFELCRYSLVSMERTPFRERTIDFIVKFALFCGKSEDDGEPTDTLNNRLLLKLFLFCMKYNECPNPAVRFRCMQIIHKLLEGIGDNGVIPDELYQSLQSVLLRRVQDIKAAVRVQAVQALSRMQDPTMANCPAVEAFLWLARHDPTTEVRRAALAAMVLTTKTLPSLIERCRDLSDTVRRTAYKILTARSVLRPLSIAKRIRILQDGLTDRSAEVRQAAQELVLAWFNATNRDPIHLLRRLDTEGVPETSQLMLDNLFAALSETEFDQMVTEWAAKCLTEQKTLSVESHTAEAAFFWRALVEFLHKRAVKAKPELSCSPSRLAFAESPRSEEIAQTEQASTTTSVESILPSVSAYVDMTKRLVDRLVEMVLAGDFDEKTMEQECVVENVLRLAHSIDLSDEFGRRRLVTLIHDWITSPTVPNTLSPHLLKVHALLEPSLRKRINSVIEMISELCDPVEPPPLPASNPPSVQAPDGITNNQPSTDGINGVNEAKPPVIGKEEERAIRLKIAKIEVRMNELNESLHNCVRRKEFEQATGLRDECAQLETERSALLHQLHGSPLTTAVTQPVDGDTSNAFGDTKSDPDSAAPVIVHPDDEPKLDDGEDREEPHGLLDRCSAAVLLKANRLAALVVQQSPTLWRLPASLRSLLDSLIFPSIQHGDPSVRNQAILTLGLCCSMDLPLAIQYMSLFYSAMRVDHVMISETALRCIIDCLLIFGFRPFHEAKVRPNARVSPADEAEVINEEDADDDRDDDDVSDASDFIVLMRRNDQDTTQTSTASVLTRRNEMSKTAARLLKPIIALLTSEDDDLRTTSALGLAKLLLYDRFISSHVLSQLILLWFNPISEDRPQIRRGLACFFTDYVCGSTAHNTGTDANLNGGNSEHQAALANAVLPTLTALIRAPASSPLSEVEAVDVAALLAHLTDRTLLSLRAKQEKTDAIVPINVERADEPQGTDDDDDDDDGNQEADETGAKTAVAHENISAQENVHHDSLALQLANEVLKAPQSAEAKLYLRMLCQLHVSRSNVAVHRELLLLSEAMFKYADRSSTLLLHRFRKQVNQSLLALGLNPDQMLAEAKDKKILTVTNVDTASLDSSEPRDLDTTLVASDSRPRFDPNHPTLLGSARVNMHLLSEDAVAREEAVGVSQLHGGASMVHPAQANRTLQGLSLLDKSGRHTNLLNFSESDDSEEQEESGNLVSSKRLSVTARPVEPRQSSKRNTRVRVRVQVPPDSSDEEAEEPSQVDDNKENTAIRTSCRSRRLSQDTSRKIPEQPQFRKPSTNSRVKAGISGSSNTERTVGQITRSKRVSVSSSDSPSTSERRVRNTRNTPSASSNRNTRRNDSSRRN</sequence>
<gene>
    <name evidence="11" type="ORF">DEA37_0012405</name>
</gene>
<evidence type="ECO:0000259" key="10">
    <source>
        <dbReference type="PROSITE" id="PS50151"/>
    </source>
</evidence>